<protein>
    <submittedName>
        <fullName evidence="2">Uncharacterized protein</fullName>
    </submittedName>
</protein>
<sequence length="1339" mass="146164">MPAGADQKSDDELSTELGRLLDANDEVLTDQADAETNHGDARQHTQATQADAETNRGDGQRHTQAAQADAETIPGGGQQHTQATQADAETNRGDGQHHSQAIQADAPGGGQQHTQANRGDTQAAQADAPGGGQQHTQAETQITPHSNQQHAQADADTIPGSLTCDSAVGASAVKQEQPTDTHQPAVQQEQPAGLDVKRETTGVLGSPDFKQYCVESNTSFTCDLCDIDGLYNEIMNQGQGAATAVIRDWHAWRETCLQIKELRPKIRDMVLHPLFEEFCTVKDVSFECDLSDKTAVQHQVMRSGVPGGADRYKLPPTAAHPDINDVLVSAVKVSHEFMAEVVAFKQAFLAASLAESHSPDCCVFNDATQMFCPDRSCESSSVQTFKCVINLLNTVPVSWFILENVDLDSEPDGNLDLIMKALSSSGFGTHADGYQVKAFKILTSDYGLPSRRIRLYFVGVSRSSFPQFSMKCVERNLNMFTLKCQPPDSEDFVLDDDSAPVQAELGRRQNTLFLMDEKKSREKTKQGPIRFGDVYHSEEEEEHLVTLVAQCLCLTLRLLWGDLPEGVTLPDNYKMRKCRCCKTTSCSVNPWPLTGTVLHAWVWTQGGFEADWQTEDRFQKAIRANLVKLKKEDPSMTFRVERACAAIKEKVFASSRHEQTVMMVMFAPCAVASVSRDAELHDGQVIDDGQSVDKVFTAAKRGVLKKHVATKQCSLKGPPAQEDSRNEGREDIDGDGPTGIELANNLLDPTHATVGDSADEDKDEAAATNGLMSFFKSRFQVDHKDAGLSEDPFDAVDLPTSNTDAPFKAYLVDRNSKFQALVTELKLKKKSASRRRNQGLLCQSHPEDGQSLLSLCDAAKANHGVTINGAIIRRCLKALLCEDLKQCDFATMVTGTLETFLARHIQTTDEDEPAGAFYSMSCSQCLQKLVKAATAKFRMKEHITVPHNKRELSAMDSSLDALGNGGSVPTDLANDATTVLRLVRADTVPIHDVKESISAIESMQQGGQELKNTMIMTASVMGTSLGVKILNDAKFSLETRNSDAEFSDRLAAAFHRLPGAFVDVETGSATMAERRFGPKLAVDRQCSHVLDAFQLLHTVCTSKSQAKSLGKVLPWVSHAASSATSSNIFDAPPSTSWACYKSFVKLNDFSSCKEFLDSATKLSQAMAAVKHNSSDKVDCQGNMGIVCRDDFVRGRSVRDAMNMADMTAVKGSDPSDMVTALFSGEFNVDALRSVVLKISTCASTEVDRWIADKATALDNLVQQVESHKLPCGSDIQYPVTADGDNTIPTMKDFPDLAQIDEGAVANTCTRLQAAMQDIEDSRLFLTNKYKQSAIYEVHV</sequence>
<evidence type="ECO:0000313" key="2">
    <source>
        <dbReference type="EMBL" id="CAJ1386530.1"/>
    </source>
</evidence>
<feature type="compositionally biased region" description="Polar residues" evidence="1">
    <location>
        <begin position="174"/>
        <end position="190"/>
    </location>
</feature>
<evidence type="ECO:0000256" key="1">
    <source>
        <dbReference type="SAM" id="MobiDB-lite"/>
    </source>
</evidence>
<dbReference type="Gene3D" id="3.40.50.150">
    <property type="entry name" value="Vaccinia Virus protein VP39"/>
    <property type="match status" value="1"/>
</dbReference>
<feature type="region of interest" description="Disordered" evidence="1">
    <location>
        <begin position="713"/>
        <end position="743"/>
    </location>
</feature>
<gene>
    <name evidence="2" type="ORF">EVOR1521_LOCUS12836</name>
</gene>
<evidence type="ECO:0000313" key="3">
    <source>
        <dbReference type="Proteomes" id="UP001178507"/>
    </source>
</evidence>
<reference evidence="2" key="1">
    <citation type="submission" date="2023-08" db="EMBL/GenBank/DDBJ databases">
        <authorList>
            <person name="Chen Y."/>
            <person name="Shah S."/>
            <person name="Dougan E. K."/>
            <person name="Thang M."/>
            <person name="Chan C."/>
        </authorList>
    </citation>
    <scope>NUCLEOTIDE SEQUENCE</scope>
</reference>
<keyword evidence="3" id="KW-1185">Reference proteome</keyword>
<dbReference type="InterPro" id="IPR029063">
    <property type="entry name" value="SAM-dependent_MTases_sf"/>
</dbReference>
<feature type="compositionally biased region" description="Low complexity" evidence="1">
    <location>
        <begin position="79"/>
        <end position="88"/>
    </location>
</feature>
<name>A0AA36IGZ4_9DINO</name>
<dbReference type="SUPFAM" id="SSF53335">
    <property type="entry name" value="S-adenosyl-L-methionine-dependent methyltransferases"/>
    <property type="match status" value="1"/>
</dbReference>
<proteinExistence type="predicted"/>
<feature type="compositionally biased region" description="Polar residues" evidence="1">
    <location>
        <begin position="135"/>
        <end position="151"/>
    </location>
</feature>
<dbReference type="EMBL" id="CAUJNA010001380">
    <property type="protein sequence ID" value="CAJ1386530.1"/>
    <property type="molecule type" value="Genomic_DNA"/>
</dbReference>
<feature type="compositionally biased region" description="Basic and acidic residues" evidence="1">
    <location>
        <begin position="722"/>
        <end position="731"/>
    </location>
</feature>
<dbReference type="Proteomes" id="UP001178507">
    <property type="component" value="Unassembled WGS sequence"/>
</dbReference>
<feature type="compositionally biased region" description="Low complexity" evidence="1">
    <location>
        <begin position="119"/>
        <end position="128"/>
    </location>
</feature>
<accession>A0AA36IGZ4</accession>
<organism evidence="2 3">
    <name type="scientific">Effrenium voratum</name>
    <dbReference type="NCBI Taxonomy" id="2562239"/>
    <lineage>
        <taxon>Eukaryota</taxon>
        <taxon>Sar</taxon>
        <taxon>Alveolata</taxon>
        <taxon>Dinophyceae</taxon>
        <taxon>Suessiales</taxon>
        <taxon>Symbiodiniaceae</taxon>
        <taxon>Effrenium</taxon>
    </lineage>
</organism>
<comment type="caution">
    <text evidence="2">The sequence shown here is derived from an EMBL/GenBank/DDBJ whole genome shotgun (WGS) entry which is preliminary data.</text>
</comment>
<feature type="region of interest" description="Disordered" evidence="1">
    <location>
        <begin position="1"/>
        <end position="195"/>
    </location>
</feature>